<protein>
    <recommendedName>
        <fullName evidence="3">PilZ domain-containing protein</fullName>
    </recommendedName>
</protein>
<sequence>MSDERRLSGRVECFSAGHIIGDGAVDRIRCLVWNMSDTGALVEVGAEEAVPQRFDLVTATDQMTRRCEVIRRTGARLGVAFVG</sequence>
<evidence type="ECO:0008006" key="3">
    <source>
        <dbReference type="Google" id="ProtNLM"/>
    </source>
</evidence>
<organism evidence="1 2">
    <name type="scientific">Methylobacterium symbioticum</name>
    <dbReference type="NCBI Taxonomy" id="2584084"/>
    <lineage>
        <taxon>Bacteria</taxon>
        <taxon>Pseudomonadati</taxon>
        <taxon>Pseudomonadota</taxon>
        <taxon>Alphaproteobacteria</taxon>
        <taxon>Hyphomicrobiales</taxon>
        <taxon>Methylobacteriaceae</taxon>
        <taxon>Methylobacterium</taxon>
    </lineage>
</organism>
<accession>A0A509EH68</accession>
<dbReference type="Proteomes" id="UP000410984">
    <property type="component" value="Unassembled WGS sequence"/>
</dbReference>
<keyword evidence="2" id="KW-1185">Reference proteome</keyword>
<evidence type="ECO:0000313" key="1">
    <source>
        <dbReference type="EMBL" id="VUD72795.1"/>
    </source>
</evidence>
<gene>
    <name evidence="1" type="ORF">MET9862_03399</name>
</gene>
<proteinExistence type="predicted"/>
<dbReference type="SUPFAM" id="SSF141371">
    <property type="entry name" value="PilZ domain-like"/>
    <property type="match status" value="1"/>
</dbReference>
<name>A0A509EH68_9HYPH</name>
<dbReference type="AlphaFoldDB" id="A0A509EH68"/>
<dbReference type="EMBL" id="CABFPH010000050">
    <property type="protein sequence ID" value="VUD72795.1"/>
    <property type="molecule type" value="Genomic_DNA"/>
</dbReference>
<evidence type="ECO:0000313" key="2">
    <source>
        <dbReference type="Proteomes" id="UP000410984"/>
    </source>
</evidence>
<reference evidence="1 2" key="1">
    <citation type="submission" date="2019-06" db="EMBL/GenBank/DDBJ databases">
        <authorList>
            <person name="Rodrigo-Torres L."/>
            <person name="Arahal R. D."/>
            <person name="Lucena T."/>
        </authorList>
    </citation>
    <scope>NUCLEOTIDE SEQUENCE [LARGE SCALE GENOMIC DNA]</scope>
    <source>
        <strain evidence="1 2">SB0023/3</strain>
    </source>
</reference>
<dbReference type="OrthoDB" id="8003510at2"/>
<dbReference type="RefSeq" id="WP_142584082.1">
    <property type="nucleotide sequence ID" value="NZ_CABFPH010000050.1"/>
</dbReference>